<proteinExistence type="predicted"/>
<feature type="region of interest" description="Disordered" evidence="1">
    <location>
        <begin position="258"/>
        <end position="313"/>
    </location>
</feature>
<evidence type="ECO:0000313" key="4">
    <source>
        <dbReference type="EMBL" id="QHT35037.1"/>
    </source>
</evidence>
<dbReference type="CDD" id="cd16448">
    <property type="entry name" value="RING-H2"/>
    <property type="match status" value="1"/>
</dbReference>
<evidence type="ECO:0000259" key="2">
    <source>
        <dbReference type="PROSITE" id="PS50089"/>
    </source>
</evidence>
<name>A0A6C0F0N8_9ZZZZ</name>
<dbReference type="PROSITE" id="PS50089">
    <property type="entry name" value="ZF_RING_2"/>
    <property type="match status" value="1"/>
</dbReference>
<dbReference type="Pfam" id="PF13639">
    <property type="entry name" value="zf-RING_2"/>
    <property type="match status" value="1"/>
</dbReference>
<organism evidence="4">
    <name type="scientific">viral metagenome</name>
    <dbReference type="NCBI Taxonomy" id="1070528"/>
    <lineage>
        <taxon>unclassified sequences</taxon>
        <taxon>metagenomes</taxon>
        <taxon>organismal metagenomes</taxon>
    </lineage>
</organism>
<dbReference type="EMBL" id="MN739012">
    <property type="protein sequence ID" value="QHT35037.1"/>
    <property type="molecule type" value="Genomic_DNA"/>
</dbReference>
<dbReference type="AlphaFoldDB" id="A0A6C0F0N8"/>
<evidence type="ECO:0000256" key="1">
    <source>
        <dbReference type="SAM" id="MobiDB-lite"/>
    </source>
</evidence>
<dbReference type="GO" id="GO:0008270">
    <property type="term" value="F:zinc ion binding"/>
    <property type="evidence" value="ECO:0007669"/>
    <property type="project" value="InterPro"/>
</dbReference>
<dbReference type="InterPro" id="IPR001841">
    <property type="entry name" value="Znf_RING"/>
</dbReference>
<dbReference type="PROSITE" id="PS50158">
    <property type="entry name" value="ZF_CCHC"/>
    <property type="match status" value="1"/>
</dbReference>
<feature type="domain" description="RING-type" evidence="2">
    <location>
        <begin position="56"/>
        <end position="101"/>
    </location>
</feature>
<dbReference type="GO" id="GO:0003676">
    <property type="term" value="F:nucleic acid binding"/>
    <property type="evidence" value="ECO:0007669"/>
    <property type="project" value="InterPro"/>
</dbReference>
<dbReference type="SMART" id="SM00184">
    <property type="entry name" value="RING"/>
    <property type="match status" value="1"/>
</dbReference>
<feature type="compositionally biased region" description="Low complexity" evidence="1">
    <location>
        <begin position="287"/>
        <end position="304"/>
    </location>
</feature>
<dbReference type="InterPro" id="IPR013083">
    <property type="entry name" value="Znf_RING/FYVE/PHD"/>
</dbReference>
<protein>
    <recommendedName>
        <fullName evidence="5">RING-type domain-containing protein</fullName>
    </recommendedName>
</protein>
<evidence type="ECO:0000259" key="3">
    <source>
        <dbReference type="PROSITE" id="PS50158"/>
    </source>
</evidence>
<dbReference type="InterPro" id="IPR001878">
    <property type="entry name" value="Znf_CCHC"/>
</dbReference>
<dbReference type="Gene3D" id="3.30.40.10">
    <property type="entry name" value="Zinc/RING finger domain, C3HC4 (zinc finger)"/>
    <property type="match status" value="1"/>
</dbReference>
<reference evidence="4" key="1">
    <citation type="journal article" date="2020" name="Nature">
        <title>Giant virus diversity and host interactions through global metagenomics.</title>
        <authorList>
            <person name="Schulz F."/>
            <person name="Roux S."/>
            <person name="Paez-Espino D."/>
            <person name="Jungbluth S."/>
            <person name="Walsh D.A."/>
            <person name="Denef V.J."/>
            <person name="McMahon K.D."/>
            <person name="Konstantinidis K.T."/>
            <person name="Eloe-Fadrosh E.A."/>
            <person name="Kyrpides N.C."/>
            <person name="Woyke T."/>
        </authorList>
    </citation>
    <scope>NUCLEOTIDE SEQUENCE</scope>
    <source>
        <strain evidence="4">GVMAG-M-3300009180-1</strain>
    </source>
</reference>
<sequence length="313" mass="36122">MPPKKKELICSNCDECGHIGKNCPDRPFVFYSNRKFPKVTLIQSKALPAKLKAADCILCGLPLNSKDKTVVETACKHYFHNECLVRRWGEEYPNIKCPTCNFDYTFDLLGTTSPTVAASQVFDRKMAEMRYQDDLESQKRHLTDEEIERILDQEDPYHRWEDIEKNFLREQLKFLTYDKDYSGYYSNDVSIGLYDQARDRIQEWNRGGTMDDHFQPANKQGMEALSEEFFLKSHPELVGKVMSYFKAENDPNVKKFYEEQLKNDPLPPPPGHEQVQSPHKSRKNASSKKSSASSKKPSSGLSGAKTRKRNKSI</sequence>
<feature type="domain" description="CCHC-type" evidence="3">
    <location>
        <begin position="10"/>
        <end position="25"/>
    </location>
</feature>
<accession>A0A6C0F0N8</accession>
<dbReference type="SUPFAM" id="SSF57850">
    <property type="entry name" value="RING/U-box"/>
    <property type="match status" value="1"/>
</dbReference>
<evidence type="ECO:0008006" key="5">
    <source>
        <dbReference type="Google" id="ProtNLM"/>
    </source>
</evidence>